<evidence type="ECO:0000256" key="1">
    <source>
        <dbReference type="ARBA" id="ARBA00009431"/>
    </source>
</evidence>
<reference evidence="2" key="2">
    <citation type="submission" date="2021-12" db="EMBL/GenBank/DDBJ databases">
        <title>Resequencing data analysis of finger millet.</title>
        <authorList>
            <person name="Hatakeyama M."/>
            <person name="Aluri S."/>
            <person name="Balachadran M.T."/>
            <person name="Sivarajan S.R."/>
            <person name="Poveda L."/>
            <person name="Shimizu-Inatsugi R."/>
            <person name="Schlapbach R."/>
            <person name="Sreeman S.M."/>
            <person name="Shimizu K.K."/>
        </authorList>
    </citation>
    <scope>NUCLEOTIDE SEQUENCE</scope>
</reference>
<dbReference type="Proteomes" id="UP001054889">
    <property type="component" value="Unassembled WGS sequence"/>
</dbReference>
<dbReference type="InterPro" id="IPR029058">
    <property type="entry name" value="AB_hydrolase_fold"/>
</dbReference>
<dbReference type="GO" id="GO:0006508">
    <property type="term" value="P:proteolysis"/>
    <property type="evidence" value="ECO:0007669"/>
    <property type="project" value="InterPro"/>
</dbReference>
<reference evidence="2" key="1">
    <citation type="journal article" date="2018" name="DNA Res.">
        <title>Multiple hybrid de novo genome assembly of finger millet, an orphan allotetraploid crop.</title>
        <authorList>
            <person name="Hatakeyama M."/>
            <person name="Aluri S."/>
            <person name="Balachadran M.T."/>
            <person name="Sivarajan S.R."/>
            <person name="Patrignani A."/>
            <person name="Gruter S."/>
            <person name="Poveda L."/>
            <person name="Shimizu-Inatsugi R."/>
            <person name="Baeten J."/>
            <person name="Francoijs K.J."/>
            <person name="Nataraja K.N."/>
            <person name="Reddy Y.A.N."/>
            <person name="Phadnis S."/>
            <person name="Ravikumar R.L."/>
            <person name="Schlapbach R."/>
            <person name="Sreeman S.M."/>
            <person name="Shimizu K.K."/>
        </authorList>
    </citation>
    <scope>NUCLEOTIDE SEQUENCE</scope>
</reference>
<protein>
    <submittedName>
        <fullName evidence="2">Uncharacterized protein</fullName>
    </submittedName>
</protein>
<accession>A0AAV5ECP2</accession>
<dbReference type="Gene3D" id="3.40.50.1820">
    <property type="entry name" value="alpha/beta hydrolase"/>
    <property type="match status" value="1"/>
</dbReference>
<keyword evidence="3" id="KW-1185">Reference proteome</keyword>
<sequence length="160" mass="17381">MAFGDGLGREARIGGEAAMLPLLPRVAVIMRPGWATTQHHRPDLRVGCGAGRGEREEDGTGGSDASLAAVVTRPRARATVQRHHGSGQELYVEVDEGSSVRLFYYFVRSKRSPLDDPLMLWLTSRPGCSVLITVTGLAYKIGLQTLFYCKLTSSHLVSVL</sequence>
<evidence type="ECO:0000313" key="3">
    <source>
        <dbReference type="Proteomes" id="UP001054889"/>
    </source>
</evidence>
<name>A0AAV5ECP2_ELECO</name>
<evidence type="ECO:0000313" key="2">
    <source>
        <dbReference type="EMBL" id="GJN20254.1"/>
    </source>
</evidence>
<dbReference type="InterPro" id="IPR001563">
    <property type="entry name" value="Peptidase_S10"/>
</dbReference>
<dbReference type="AlphaFoldDB" id="A0AAV5ECP2"/>
<dbReference type="GO" id="GO:0004185">
    <property type="term" value="F:serine-type carboxypeptidase activity"/>
    <property type="evidence" value="ECO:0007669"/>
    <property type="project" value="InterPro"/>
</dbReference>
<dbReference type="EMBL" id="BQKI01000074">
    <property type="protein sequence ID" value="GJN20254.1"/>
    <property type="molecule type" value="Genomic_DNA"/>
</dbReference>
<comment type="similarity">
    <text evidence="1">Belongs to the peptidase S10 family.</text>
</comment>
<dbReference type="Pfam" id="PF00450">
    <property type="entry name" value="Peptidase_S10"/>
    <property type="match status" value="1"/>
</dbReference>
<dbReference type="SUPFAM" id="SSF53474">
    <property type="entry name" value="alpha/beta-Hydrolases"/>
    <property type="match status" value="1"/>
</dbReference>
<organism evidence="2 3">
    <name type="scientific">Eleusine coracana subsp. coracana</name>
    <dbReference type="NCBI Taxonomy" id="191504"/>
    <lineage>
        <taxon>Eukaryota</taxon>
        <taxon>Viridiplantae</taxon>
        <taxon>Streptophyta</taxon>
        <taxon>Embryophyta</taxon>
        <taxon>Tracheophyta</taxon>
        <taxon>Spermatophyta</taxon>
        <taxon>Magnoliopsida</taxon>
        <taxon>Liliopsida</taxon>
        <taxon>Poales</taxon>
        <taxon>Poaceae</taxon>
        <taxon>PACMAD clade</taxon>
        <taxon>Chloridoideae</taxon>
        <taxon>Cynodonteae</taxon>
        <taxon>Eleusininae</taxon>
        <taxon>Eleusine</taxon>
    </lineage>
</organism>
<proteinExistence type="inferred from homology"/>
<gene>
    <name evidence="2" type="primary">gb07609</name>
    <name evidence="2" type="ORF">PR202_gb07609</name>
</gene>
<comment type="caution">
    <text evidence="2">The sequence shown here is derived from an EMBL/GenBank/DDBJ whole genome shotgun (WGS) entry which is preliminary data.</text>
</comment>